<name>A0A9E8G1Y0_9HYME</name>
<dbReference type="AlphaFoldDB" id="A0A9E8G1Y0"/>
<evidence type="ECO:0000313" key="2">
    <source>
        <dbReference type="EMBL" id="UZS41355.1"/>
    </source>
</evidence>
<keyword evidence="2" id="KW-0687">Ribonucleoprotein</keyword>
<dbReference type="InterPro" id="IPR000210">
    <property type="entry name" value="BTB/POZ_dom"/>
</dbReference>
<evidence type="ECO:0000259" key="1">
    <source>
        <dbReference type="PROSITE" id="PS50097"/>
    </source>
</evidence>
<sequence length="390" mass="45553">MEEYTKATIQKKETNCIIFNIEYSTIKESTCMEYRSPSFEFKEHPKEECYISFVSVFSKDKGPSSQKVAGMTLHFSDKRLNEEVCTYQVVASVLNRPEFGIHAFQSHKYGINELRHWKFFSTNELLKVVNKSGIVQICFDVTRFCSGELVTIESTFVPQNDENMMKLYSFAKNGEYTDIVLKVGDQEIKAHKNILAARSKVFDAMFKSNMQEEQTGVINVVEFEAPVIKEMLYFMYTNHVEDLSQMVLKLYEAANFYNLIDLETLCKHYMISNITVENVTAISELADKYNLKNVQGTVNRFIKSNEAQVLKNQEYLTYLVTNISIKNIAKYLTLAEKYKLKEFKKTLKEFVRDNIKDVIKDSKYRYLYTTNMNLILEIDEYIADHYENNK</sequence>
<reference evidence="2" key="1">
    <citation type="submission" date="2022-01" db="EMBL/GenBank/DDBJ databases">
        <title>Alternative Splicing of the Sex Determination Gene, Transformer, in Trichogramma dendrolimi Matsumura (Hymenoptera Trichogrammatidae).</title>
        <authorList>
            <person name="Huo L."/>
            <person name="Shan Y."/>
            <person name="Zhou J."/>
            <person name="Dong H."/>
        </authorList>
    </citation>
    <scope>NUCLEOTIDE SEQUENCE</scope>
</reference>
<dbReference type="Gene3D" id="1.25.40.420">
    <property type="match status" value="1"/>
</dbReference>
<dbReference type="InterPro" id="IPR011333">
    <property type="entry name" value="SKP1/BTB/POZ_sf"/>
</dbReference>
<protein>
    <submittedName>
        <fullName evidence="2">Ribosomal protein L28</fullName>
    </submittedName>
</protein>
<keyword evidence="2" id="KW-0689">Ribosomal protein</keyword>
<feature type="domain" description="BTB" evidence="1">
    <location>
        <begin position="177"/>
        <end position="244"/>
    </location>
</feature>
<dbReference type="Pfam" id="PF00651">
    <property type="entry name" value="BTB"/>
    <property type="match status" value="1"/>
</dbReference>
<dbReference type="Gene3D" id="3.30.710.10">
    <property type="entry name" value="Potassium Channel Kv1.1, Chain A"/>
    <property type="match status" value="1"/>
</dbReference>
<proteinExistence type="evidence at transcript level"/>
<organism evidence="2">
    <name type="scientific">Trichogramma dendrolimi</name>
    <dbReference type="NCBI Taxonomy" id="114056"/>
    <lineage>
        <taxon>Eukaryota</taxon>
        <taxon>Metazoa</taxon>
        <taxon>Ecdysozoa</taxon>
        <taxon>Arthropoda</taxon>
        <taxon>Hexapoda</taxon>
        <taxon>Insecta</taxon>
        <taxon>Pterygota</taxon>
        <taxon>Neoptera</taxon>
        <taxon>Endopterygota</taxon>
        <taxon>Hymenoptera</taxon>
        <taxon>Apocrita</taxon>
        <taxon>Proctotrupomorpha</taxon>
        <taxon>Chalcidoidea</taxon>
        <taxon>Trichogrammatidae</taxon>
        <taxon>Trichogramma</taxon>
    </lineage>
</organism>
<accession>A0A9E8G1Y0</accession>
<dbReference type="PROSITE" id="PS50097">
    <property type="entry name" value="BTB"/>
    <property type="match status" value="1"/>
</dbReference>
<dbReference type="SMART" id="SM00225">
    <property type="entry name" value="BTB"/>
    <property type="match status" value="1"/>
</dbReference>
<dbReference type="SUPFAM" id="SSF54695">
    <property type="entry name" value="POZ domain"/>
    <property type="match status" value="1"/>
</dbReference>
<dbReference type="GO" id="GO:0005840">
    <property type="term" value="C:ribosome"/>
    <property type="evidence" value="ECO:0007669"/>
    <property type="project" value="UniProtKB-KW"/>
</dbReference>
<dbReference type="EMBL" id="OM141488">
    <property type="protein sequence ID" value="UZS41355.1"/>
    <property type="molecule type" value="mRNA"/>
</dbReference>
<dbReference type="PANTHER" id="PTHR24413">
    <property type="entry name" value="SPECKLE-TYPE POZ PROTEIN"/>
    <property type="match status" value="1"/>
</dbReference>